<keyword evidence="4" id="KW-1185">Reference proteome</keyword>
<dbReference type="EMBL" id="JAYWIO010000003">
    <property type="protein sequence ID" value="KAK7275954.1"/>
    <property type="molecule type" value="Genomic_DNA"/>
</dbReference>
<dbReference type="GO" id="GO:0010087">
    <property type="term" value="P:phloem or xylem histogenesis"/>
    <property type="evidence" value="ECO:0007669"/>
    <property type="project" value="TreeGrafter"/>
</dbReference>
<organism evidence="3 4">
    <name type="scientific">Crotalaria pallida</name>
    <name type="common">Smooth rattlebox</name>
    <name type="synonym">Crotalaria striata</name>
    <dbReference type="NCBI Taxonomy" id="3830"/>
    <lineage>
        <taxon>Eukaryota</taxon>
        <taxon>Viridiplantae</taxon>
        <taxon>Streptophyta</taxon>
        <taxon>Embryophyta</taxon>
        <taxon>Tracheophyta</taxon>
        <taxon>Spermatophyta</taxon>
        <taxon>Magnoliopsida</taxon>
        <taxon>eudicotyledons</taxon>
        <taxon>Gunneridae</taxon>
        <taxon>Pentapetalae</taxon>
        <taxon>rosids</taxon>
        <taxon>fabids</taxon>
        <taxon>Fabales</taxon>
        <taxon>Fabaceae</taxon>
        <taxon>Papilionoideae</taxon>
        <taxon>50 kb inversion clade</taxon>
        <taxon>genistoids sensu lato</taxon>
        <taxon>core genistoids</taxon>
        <taxon>Crotalarieae</taxon>
        <taxon>Crotalaria</taxon>
    </lineage>
</organism>
<proteinExistence type="predicted"/>
<feature type="domain" description="VAN3-binding protein-like auxin canalisation" evidence="2">
    <location>
        <begin position="28"/>
        <end position="75"/>
    </location>
</feature>
<feature type="compositionally biased region" description="Basic and acidic residues" evidence="1">
    <location>
        <begin position="52"/>
        <end position="61"/>
    </location>
</feature>
<protein>
    <recommendedName>
        <fullName evidence="2">VAN3-binding protein-like auxin canalisation domain-containing protein</fullName>
    </recommendedName>
</protein>
<evidence type="ECO:0000256" key="1">
    <source>
        <dbReference type="SAM" id="MobiDB-lite"/>
    </source>
</evidence>
<evidence type="ECO:0000259" key="2">
    <source>
        <dbReference type="Pfam" id="PF05703"/>
    </source>
</evidence>
<dbReference type="PANTHER" id="PTHR31351:SF4">
    <property type="entry name" value="AUXIN CANALIZATION PROTEIN (DUF828)"/>
    <property type="match status" value="1"/>
</dbReference>
<evidence type="ECO:0000313" key="3">
    <source>
        <dbReference type="EMBL" id="KAK7275954.1"/>
    </source>
</evidence>
<dbReference type="AlphaFoldDB" id="A0AAN9FGN7"/>
<comment type="caution">
    <text evidence="3">The sequence shown here is derived from an EMBL/GenBank/DDBJ whole genome shotgun (WGS) entry which is preliminary data.</text>
</comment>
<dbReference type="Pfam" id="PF05703">
    <property type="entry name" value="Auxin_canalis"/>
    <property type="match status" value="1"/>
</dbReference>
<evidence type="ECO:0000313" key="4">
    <source>
        <dbReference type="Proteomes" id="UP001372338"/>
    </source>
</evidence>
<reference evidence="3 4" key="1">
    <citation type="submission" date="2024-01" db="EMBL/GenBank/DDBJ databases">
        <title>The genomes of 5 underutilized Papilionoideae crops provide insights into root nodulation and disease resistanc.</title>
        <authorList>
            <person name="Yuan L."/>
        </authorList>
    </citation>
    <scope>NUCLEOTIDE SEQUENCE [LARGE SCALE GENOMIC DNA]</scope>
    <source>
        <strain evidence="3">ZHUSHIDOU_FW_LH</strain>
        <tissue evidence="3">Leaf</tissue>
    </source>
</reference>
<dbReference type="GO" id="GO:0010305">
    <property type="term" value="P:leaf vascular tissue pattern formation"/>
    <property type="evidence" value="ECO:0007669"/>
    <property type="project" value="TreeGrafter"/>
</dbReference>
<dbReference type="Proteomes" id="UP001372338">
    <property type="component" value="Unassembled WGS sequence"/>
</dbReference>
<dbReference type="InterPro" id="IPR008546">
    <property type="entry name" value="VAN3-bd-like_auxin_canal"/>
</dbReference>
<dbReference type="InterPro" id="IPR040269">
    <property type="entry name" value="VAB"/>
</dbReference>
<sequence>MSAMLLETCRRNQPPVYRPNNNLATINTHLRAAHDVADGGRGKTIERWLKDKKEKKKEQTKAHNAKLHAAVSVASREEAKSDRRWHWR</sequence>
<gene>
    <name evidence="3" type="ORF">RIF29_17081</name>
</gene>
<dbReference type="PANTHER" id="PTHR31351">
    <property type="entry name" value="EXPRESSED PROTEIN"/>
    <property type="match status" value="1"/>
</dbReference>
<feature type="compositionally biased region" description="Basic and acidic residues" evidence="1">
    <location>
        <begin position="75"/>
        <end position="88"/>
    </location>
</feature>
<dbReference type="GO" id="GO:0009734">
    <property type="term" value="P:auxin-activated signaling pathway"/>
    <property type="evidence" value="ECO:0007669"/>
    <property type="project" value="TreeGrafter"/>
</dbReference>
<name>A0AAN9FGN7_CROPI</name>
<accession>A0AAN9FGN7</accession>
<feature type="region of interest" description="Disordered" evidence="1">
    <location>
        <begin position="52"/>
        <end position="88"/>
    </location>
</feature>